<comment type="catalytic activity">
    <reaction evidence="8">
        <text>L-glutamine + H2O = L-glutamate + NH4(+)</text>
        <dbReference type="Rhea" id="RHEA:15889"/>
        <dbReference type="ChEBI" id="CHEBI:15377"/>
        <dbReference type="ChEBI" id="CHEBI:28938"/>
        <dbReference type="ChEBI" id="CHEBI:29985"/>
        <dbReference type="ChEBI" id="CHEBI:58359"/>
        <dbReference type="EC" id="3.5.1.2"/>
    </reaction>
</comment>
<dbReference type="GO" id="GO:0005737">
    <property type="term" value="C:cytoplasm"/>
    <property type="evidence" value="ECO:0007669"/>
    <property type="project" value="UniProtKB-SubCell"/>
</dbReference>
<dbReference type="Proteomes" id="UP000317593">
    <property type="component" value="Unassembled WGS sequence"/>
</dbReference>
<evidence type="ECO:0000256" key="7">
    <source>
        <dbReference type="ARBA" id="ARBA00022962"/>
    </source>
</evidence>
<dbReference type="InterPro" id="IPR029062">
    <property type="entry name" value="Class_I_gatase-like"/>
</dbReference>
<evidence type="ECO:0000313" key="10">
    <source>
        <dbReference type="Proteomes" id="UP000317593"/>
    </source>
</evidence>
<dbReference type="NCBIfam" id="NF002957">
    <property type="entry name" value="PRK03619.1"/>
    <property type="match status" value="1"/>
</dbReference>
<keyword evidence="6 8" id="KW-0067">ATP-binding</keyword>
<proteinExistence type="inferred from homology"/>
<evidence type="ECO:0000256" key="3">
    <source>
        <dbReference type="ARBA" id="ARBA00022741"/>
    </source>
</evidence>
<feature type="active site" description="Nucleophile" evidence="8">
    <location>
        <position position="88"/>
    </location>
</feature>
<organism evidence="9 10">
    <name type="scientific">Fodinibius sediminis</name>
    <dbReference type="NCBI Taxonomy" id="1214077"/>
    <lineage>
        <taxon>Bacteria</taxon>
        <taxon>Pseudomonadati</taxon>
        <taxon>Balneolota</taxon>
        <taxon>Balneolia</taxon>
        <taxon>Balneolales</taxon>
        <taxon>Balneolaceae</taxon>
        <taxon>Fodinibius</taxon>
    </lineage>
</organism>
<sequence>MSANFGVIVFPGSNCDHDAYHALAHVMNAKAQFLWHKDTDLSDIDFLLVPGGFSYGDYLRSGAIARFSPIMQSVIDFARKGGPVLGICNGFQILLEAGLLPGAMLHNEQLRFVCKQTHLRCETSDTLFTRTIDKGEVLQLPVAHGEGNYVTDEDQLKKLQDNDQIVFRYCNSRGETTQEANFNGSVDNIAGICNEKRNVLGMMPHPERAVESILGSDDGKRIFESVLNELAAV</sequence>
<dbReference type="UniPathway" id="UPA00074">
    <property type="reaction ID" value="UER00128"/>
</dbReference>
<dbReference type="PANTHER" id="PTHR47552">
    <property type="entry name" value="PHOSPHORIBOSYLFORMYLGLYCINAMIDINE SYNTHASE SUBUNIT PURQ"/>
    <property type="match status" value="1"/>
</dbReference>
<accession>A0A521EDB1</accession>
<name>A0A521EDB1_9BACT</name>
<keyword evidence="3 8" id="KW-0547">Nucleotide-binding</keyword>
<comment type="pathway">
    <text evidence="8">Purine metabolism; IMP biosynthesis via de novo pathway; 5-amino-1-(5-phospho-D-ribosyl)imidazole from N(2)-formyl-N(1)-(5-phospho-D-ribosyl)glycinamide: step 1/2.</text>
</comment>
<evidence type="ECO:0000256" key="1">
    <source>
        <dbReference type="ARBA" id="ARBA00022490"/>
    </source>
</evidence>
<comment type="function">
    <text evidence="8">Part of the phosphoribosylformylglycinamidine synthase complex involved in the purines biosynthetic pathway. Catalyzes the ATP-dependent conversion of formylglycinamide ribonucleotide (FGAR) and glutamine to yield formylglycinamidine ribonucleotide (FGAM) and glutamate. The FGAM synthase complex is composed of three subunits. PurQ produces an ammonia molecule by converting glutamine to glutamate. PurL transfers the ammonia molecule to FGAR to form FGAM in an ATP-dependent manner. PurS interacts with PurQ and PurL and is thought to assist in the transfer of the ammonia molecule from PurQ to PurL.</text>
</comment>
<dbReference type="AlphaFoldDB" id="A0A521EDB1"/>
<dbReference type="Pfam" id="PF13507">
    <property type="entry name" value="GATase_5"/>
    <property type="match status" value="1"/>
</dbReference>
<evidence type="ECO:0000313" key="9">
    <source>
        <dbReference type="EMBL" id="SMO81865.1"/>
    </source>
</evidence>
<comment type="catalytic activity">
    <reaction evidence="8">
        <text>N(2)-formyl-N(1)-(5-phospho-beta-D-ribosyl)glycinamide + L-glutamine + ATP + H2O = 2-formamido-N(1)-(5-O-phospho-beta-D-ribosyl)acetamidine + L-glutamate + ADP + phosphate + H(+)</text>
        <dbReference type="Rhea" id="RHEA:17129"/>
        <dbReference type="ChEBI" id="CHEBI:15377"/>
        <dbReference type="ChEBI" id="CHEBI:15378"/>
        <dbReference type="ChEBI" id="CHEBI:29985"/>
        <dbReference type="ChEBI" id="CHEBI:30616"/>
        <dbReference type="ChEBI" id="CHEBI:43474"/>
        <dbReference type="ChEBI" id="CHEBI:58359"/>
        <dbReference type="ChEBI" id="CHEBI:147286"/>
        <dbReference type="ChEBI" id="CHEBI:147287"/>
        <dbReference type="ChEBI" id="CHEBI:456216"/>
        <dbReference type="EC" id="6.3.5.3"/>
    </reaction>
</comment>
<dbReference type="EC" id="6.3.5.3" evidence="8"/>
<reference evidence="9 10" key="1">
    <citation type="submission" date="2017-05" db="EMBL/GenBank/DDBJ databases">
        <authorList>
            <person name="Varghese N."/>
            <person name="Submissions S."/>
        </authorList>
    </citation>
    <scope>NUCLEOTIDE SEQUENCE [LARGE SCALE GENOMIC DNA]</scope>
    <source>
        <strain evidence="9 10">DSM 21194</strain>
    </source>
</reference>
<evidence type="ECO:0000256" key="6">
    <source>
        <dbReference type="ARBA" id="ARBA00022840"/>
    </source>
</evidence>
<dbReference type="PIRSF" id="PIRSF001586">
    <property type="entry name" value="FGAM_synth_I"/>
    <property type="match status" value="1"/>
</dbReference>
<evidence type="ECO:0000256" key="4">
    <source>
        <dbReference type="ARBA" id="ARBA00022755"/>
    </source>
</evidence>
<dbReference type="Gene3D" id="3.40.50.880">
    <property type="match status" value="1"/>
</dbReference>
<dbReference type="GO" id="GO:0006189">
    <property type="term" value="P:'de novo' IMP biosynthetic process"/>
    <property type="evidence" value="ECO:0007669"/>
    <property type="project" value="UniProtKB-UniRule"/>
</dbReference>
<dbReference type="SMART" id="SM01211">
    <property type="entry name" value="GATase_5"/>
    <property type="match status" value="1"/>
</dbReference>
<keyword evidence="2 8" id="KW-0436">Ligase</keyword>
<dbReference type="InterPro" id="IPR010075">
    <property type="entry name" value="PRibForGlyAmidine_synth_PurQ"/>
</dbReference>
<evidence type="ECO:0000256" key="8">
    <source>
        <dbReference type="HAMAP-Rule" id="MF_00421"/>
    </source>
</evidence>
<evidence type="ECO:0000256" key="5">
    <source>
        <dbReference type="ARBA" id="ARBA00022801"/>
    </source>
</evidence>
<dbReference type="EMBL" id="FXTH01000015">
    <property type="protein sequence ID" value="SMO81865.1"/>
    <property type="molecule type" value="Genomic_DNA"/>
</dbReference>
<gene>
    <name evidence="8" type="primary">purQ</name>
    <name evidence="9" type="ORF">SAMN06265218_11541</name>
</gene>
<keyword evidence="5 8" id="KW-0378">Hydrolase</keyword>
<dbReference type="SUPFAM" id="SSF52317">
    <property type="entry name" value="Class I glutamine amidotransferase-like"/>
    <property type="match status" value="1"/>
</dbReference>
<dbReference type="PROSITE" id="PS51273">
    <property type="entry name" value="GATASE_TYPE_1"/>
    <property type="match status" value="1"/>
</dbReference>
<evidence type="ECO:0000256" key="2">
    <source>
        <dbReference type="ARBA" id="ARBA00022598"/>
    </source>
</evidence>
<dbReference type="HAMAP" id="MF_00421">
    <property type="entry name" value="PurQ"/>
    <property type="match status" value="1"/>
</dbReference>
<dbReference type="GO" id="GO:0004359">
    <property type="term" value="F:glutaminase activity"/>
    <property type="evidence" value="ECO:0007669"/>
    <property type="project" value="UniProtKB-EC"/>
</dbReference>
<dbReference type="RefSeq" id="WP_246068371.1">
    <property type="nucleotide sequence ID" value="NZ_FXTH01000015.1"/>
</dbReference>
<comment type="subcellular location">
    <subcellularLocation>
        <location evidence="8">Cytoplasm</location>
    </subcellularLocation>
</comment>
<keyword evidence="7 8" id="KW-0315">Glutamine amidotransferase</keyword>
<dbReference type="NCBIfam" id="TIGR01737">
    <property type="entry name" value="FGAM_synth_I"/>
    <property type="match status" value="1"/>
</dbReference>
<keyword evidence="10" id="KW-1185">Reference proteome</keyword>
<feature type="active site" evidence="8">
    <location>
        <position position="207"/>
    </location>
</feature>
<dbReference type="PANTHER" id="PTHR47552:SF1">
    <property type="entry name" value="PHOSPHORIBOSYLFORMYLGLYCINAMIDINE SYNTHASE SUBUNIT PURQ"/>
    <property type="match status" value="1"/>
</dbReference>
<keyword evidence="4 8" id="KW-0658">Purine biosynthesis</keyword>
<dbReference type="EC" id="3.5.1.2" evidence="8"/>
<dbReference type="FunFam" id="3.40.50.880:FF:000019">
    <property type="entry name" value="Phosphoribosylformylglycinamidine synthase subunit PurQ"/>
    <property type="match status" value="1"/>
</dbReference>
<comment type="subunit">
    <text evidence="8">Part of the FGAM synthase complex composed of 1 PurL, 1 PurQ and 2 PurS subunits.</text>
</comment>
<feature type="active site" evidence="8">
    <location>
        <position position="205"/>
    </location>
</feature>
<dbReference type="GO" id="GO:0004642">
    <property type="term" value="F:phosphoribosylformylglycinamidine synthase activity"/>
    <property type="evidence" value="ECO:0007669"/>
    <property type="project" value="UniProtKB-UniRule"/>
</dbReference>
<dbReference type="CDD" id="cd01740">
    <property type="entry name" value="GATase1_FGAR_AT"/>
    <property type="match status" value="1"/>
</dbReference>
<dbReference type="GO" id="GO:0005524">
    <property type="term" value="F:ATP binding"/>
    <property type="evidence" value="ECO:0007669"/>
    <property type="project" value="UniProtKB-KW"/>
</dbReference>
<protein>
    <recommendedName>
        <fullName evidence="8">Phosphoribosylformylglycinamidine synthase subunit PurQ</fullName>
        <shortName evidence="8">FGAM synthase</shortName>
        <ecNumber evidence="8">6.3.5.3</ecNumber>
    </recommendedName>
    <alternativeName>
        <fullName evidence="8">Formylglycinamide ribonucleotide amidotransferase subunit I</fullName>
        <shortName evidence="8">FGAR amidotransferase I</shortName>
        <shortName evidence="8">FGAR-AT I</shortName>
    </alternativeName>
    <alternativeName>
        <fullName evidence="8">Glutaminase PurQ</fullName>
        <ecNumber evidence="8">3.5.1.2</ecNumber>
    </alternativeName>
    <alternativeName>
        <fullName evidence="8">Phosphoribosylformylglycinamidine synthase subunit I</fullName>
    </alternativeName>
</protein>
<keyword evidence="1 8" id="KW-0963">Cytoplasm</keyword>